<dbReference type="InterPro" id="IPR036271">
    <property type="entry name" value="Tet_transcr_reg_TetR-rel_C_sf"/>
</dbReference>
<dbReference type="GO" id="GO:0003700">
    <property type="term" value="F:DNA-binding transcription factor activity"/>
    <property type="evidence" value="ECO:0007669"/>
    <property type="project" value="TreeGrafter"/>
</dbReference>
<evidence type="ECO:0000256" key="1">
    <source>
        <dbReference type="ARBA" id="ARBA00022491"/>
    </source>
</evidence>
<dbReference type="InterPro" id="IPR039538">
    <property type="entry name" value="BetI_C"/>
</dbReference>
<evidence type="ECO:0000256" key="3">
    <source>
        <dbReference type="ARBA" id="ARBA00023125"/>
    </source>
</evidence>
<dbReference type="SUPFAM" id="SSF48498">
    <property type="entry name" value="Tetracyclin repressor-like, C-terminal domain"/>
    <property type="match status" value="1"/>
</dbReference>
<dbReference type="Gene3D" id="1.10.357.10">
    <property type="entry name" value="Tetracycline Repressor, domain 2"/>
    <property type="match status" value="1"/>
</dbReference>
<keyword evidence="1" id="KW-0678">Repressor</keyword>
<protein>
    <submittedName>
        <fullName evidence="7">TetR family transcriptional regulator</fullName>
    </submittedName>
</protein>
<keyword evidence="4" id="KW-0804">Transcription</keyword>
<dbReference type="InterPro" id="IPR050109">
    <property type="entry name" value="HTH-type_TetR-like_transc_reg"/>
</dbReference>
<dbReference type="PANTHER" id="PTHR30055:SF234">
    <property type="entry name" value="HTH-TYPE TRANSCRIPTIONAL REGULATOR BETI"/>
    <property type="match status" value="1"/>
</dbReference>
<evidence type="ECO:0000256" key="2">
    <source>
        <dbReference type="ARBA" id="ARBA00023015"/>
    </source>
</evidence>
<proteinExistence type="predicted"/>
<dbReference type="Pfam" id="PF13977">
    <property type="entry name" value="TetR_C_6"/>
    <property type="match status" value="1"/>
</dbReference>
<keyword evidence="3 5" id="KW-0238">DNA-binding</keyword>
<keyword evidence="8" id="KW-1185">Reference proteome</keyword>
<dbReference type="PROSITE" id="PS50977">
    <property type="entry name" value="HTH_TETR_2"/>
    <property type="match status" value="1"/>
</dbReference>
<evidence type="ECO:0000256" key="4">
    <source>
        <dbReference type="ARBA" id="ARBA00023163"/>
    </source>
</evidence>
<evidence type="ECO:0000313" key="8">
    <source>
        <dbReference type="Proteomes" id="UP000294257"/>
    </source>
</evidence>
<dbReference type="Pfam" id="PF00440">
    <property type="entry name" value="TetR_N"/>
    <property type="match status" value="1"/>
</dbReference>
<dbReference type="Proteomes" id="UP000294257">
    <property type="component" value="Unassembled WGS sequence"/>
</dbReference>
<dbReference type="EMBL" id="SGWQ01000015">
    <property type="protein sequence ID" value="RZS31167.1"/>
    <property type="molecule type" value="Genomic_DNA"/>
</dbReference>
<dbReference type="RefSeq" id="WP_207222863.1">
    <property type="nucleotide sequence ID" value="NZ_SGWQ01000015.1"/>
</dbReference>
<dbReference type="GO" id="GO:0000976">
    <property type="term" value="F:transcription cis-regulatory region binding"/>
    <property type="evidence" value="ECO:0007669"/>
    <property type="project" value="TreeGrafter"/>
</dbReference>
<accession>A0A4Q7KDB7</accession>
<keyword evidence="2" id="KW-0805">Transcription regulation</keyword>
<gene>
    <name evidence="7" type="ORF">EV193_11546</name>
</gene>
<dbReference type="PANTHER" id="PTHR30055">
    <property type="entry name" value="HTH-TYPE TRANSCRIPTIONAL REGULATOR RUTR"/>
    <property type="match status" value="1"/>
</dbReference>
<feature type="DNA-binding region" description="H-T-H motif" evidence="5">
    <location>
        <begin position="42"/>
        <end position="61"/>
    </location>
</feature>
<dbReference type="InterPro" id="IPR001647">
    <property type="entry name" value="HTH_TetR"/>
</dbReference>
<dbReference type="PRINTS" id="PR00455">
    <property type="entry name" value="HTHTETR"/>
</dbReference>
<evidence type="ECO:0000256" key="5">
    <source>
        <dbReference type="PROSITE-ProRule" id="PRU00335"/>
    </source>
</evidence>
<evidence type="ECO:0000259" key="6">
    <source>
        <dbReference type="PROSITE" id="PS50977"/>
    </source>
</evidence>
<organism evidence="7 8">
    <name type="scientific">Herbihabitans rhizosphaerae</name>
    <dbReference type="NCBI Taxonomy" id="1872711"/>
    <lineage>
        <taxon>Bacteria</taxon>
        <taxon>Bacillati</taxon>
        <taxon>Actinomycetota</taxon>
        <taxon>Actinomycetes</taxon>
        <taxon>Pseudonocardiales</taxon>
        <taxon>Pseudonocardiaceae</taxon>
        <taxon>Herbihabitans</taxon>
    </lineage>
</organism>
<dbReference type="AlphaFoldDB" id="A0A4Q7KDB7"/>
<name>A0A4Q7KDB7_9PSEU</name>
<dbReference type="SUPFAM" id="SSF46689">
    <property type="entry name" value="Homeodomain-like"/>
    <property type="match status" value="1"/>
</dbReference>
<reference evidence="7 8" key="1">
    <citation type="submission" date="2019-02" db="EMBL/GenBank/DDBJ databases">
        <title>Genomic Encyclopedia of Type Strains, Phase IV (KMG-IV): sequencing the most valuable type-strain genomes for metagenomic binning, comparative biology and taxonomic classification.</title>
        <authorList>
            <person name="Goeker M."/>
        </authorList>
    </citation>
    <scope>NUCLEOTIDE SEQUENCE [LARGE SCALE GENOMIC DNA]</scope>
    <source>
        <strain evidence="7 8">DSM 101727</strain>
    </source>
</reference>
<dbReference type="InterPro" id="IPR009057">
    <property type="entry name" value="Homeodomain-like_sf"/>
</dbReference>
<comment type="caution">
    <text evidence="7">The sequence shown here is derived from an EMBL/GenBank/DDBJ whole genome shotgun (WGS) entry which is preliminary data.</text>
</comment>
<evidence type="ECO:0000313" key="7">
    <source>
        <dbReference type="EMBL" id="RZS31167.1"/>
    </source>
</evidence>
<sequence>MVEPAPTVPRRRTQQERRETMINRLIDATIAVIAEAGYANASLGVICERSGVSRGGLFRHFDSRLDLMVATAAEVGRRHIVAARQRLADLREPTLIEALRVMRNRHRDVENVVWFELMVASRTDSDLRTRLSETGRQFFAEIVEAARLVPGAELFGEEDLDMLVTSLEHMFDGEAIRREISPDPVAEERRLELVAEFAEFLIMRRLNAAQE</sequence>
<feature type="domain" description="HTH tetR-type" evidence="6">
    <location>
        <begin position="19"/>
        <end position="79"/>
    </location>
</feature>